<dbReference type="InterPro" id="IPR023631">
    <property type="entry name" value="Amidase_dom"/>
</dbReference>
<evidence type="ECO:0000259" key="3">
    <source>
        <dbReference type="Pfam" id="PF01425"/>
    </source>
</evidence>
<sequence>MSDLWRLSASELAQAFAGGRCTPVDVLEACLERTAQCQPHLSAMLHVDMAAARMAAETSALRWSRGQPLGPLDGVPVSLQDNLHAAGQPTTWGSLLLRDWVATGDELPVARLRAGGAVLFGKTNLPEFALQGYTGNLLAGVARNPWNLELTPGGSCGGAAAAVAAGCGPLALATDGGGSIRRPASHCGLVGFKPGAGQVPRGGGLPEIFLEHEAVGAIGRTVADVRLLFQAVSGSGSNDQGPAPAPSRILYVPRFADHPVDPGIAQRVHEAARQFEALGHAVDEASRFELSEPLNAQWSLLPACGLAWMLGDADRFPEFGLGAGELPDIVQCTPAIQQVLEQGLAAEGAALFELLATIHELRRKLQPLFASHDFLLTPATAALPWPADQTHPVQIAGQSVGPRGHAVFSALANAAGLPAAAVPCGFVRGLPTGFQLVGRPGADAAVLALAQQYEEAHPWARHWPPTAAAGPAGPASLSPAA</sequence>
<protein>
    <submittedName>
        <fullName evidence="4">Amidase</fullName>
    </submittedName>
</protein>
<dbReference type="Proteomes" id="UP001596037">
    <property type="component" value="Unassembled WGS sequence"/>
</dbReference>
<organism evidence="4 5">
    <name type="scientific">Caenimonas terrae</name>
    <dbReference type="NCBI Taxonomy" id="696074"/>
    <lineage>
        <taxon>Bacteria</taxon>
        <taxon>Pseudomonadati</taxon>
        <taxon>Pseudomonadota</taxon>
        <taxon>Betaproteobacteria</taxon>
        <taxon>Burkholderiales</taxon>
        <taxon>Comamonadaceae</taxon>
        <taxon>Caenimonas</taxon>
    </lineage>
</organism>
<dbReference type="PANTHER" id="PTHR11895:SF7">
    <property type="entry name" value="GLUTAMYL-TRNA(GLN) AMIDOTRANSFERASE SUBUNIT A, MITOCHONDRIAL"/>
    <property type="match status" value="1"/>
</dbReference>
<dbReference type="PANTHER" id="PTHR11895">
    <property type="entry name" value="TRANSAMIDASE"/>
    <property type="match status" value="1"/>
</dbReference>
<reference evidence="5" key="1">
    <citation type="journal article" date="2019" name="Int. J. Syst. Evol. Microbiol.">
        <title>The Global Catalogue of Microorganisms (GCM) 10K type strain sequencing project: providing services to taxonomists for standard genome sequencing and annotation.</title>
        <authorList>
            <consortium name="The Broad Institute Genomics Platform"/>
            <consortium name="The Broad Institute Genome Sequencing Center for Infectious Disease"/>
            <person name="Wu L."/>
            <person name="Ma J."/>
        </authorList>
    </citation>
    <scope>NUCLEOTIDE SEQUENCE [LARGE SCALE GENOMIC DNA]</scope>
    <source>
        <strain evidence="5">CCUG 57401</strain>
    </source>
</reference>
<feature type="domain" description="Amidase" evidence="3">
    <location>
        <begin position="25"/>
        <end position="447"/>
    </location>
</feature>
<feature type="compositionally biased region" description="Low complexity" evidence="2">
    <location>
        <begin position="464"/>
        <end position="481"/>
    </location>
</feature>
<evidence type="ECO:0000256" key="2">
    <source>
        <dbReference type="SAM" id="MobiDB-lite"/>
    </source>
</evidence>
<gene>
    <name evidence="4" type="ORF">ACFPOE_10635</name>
</gene>
<comment type="similarity">
    <text evidence="1">Belongs to the amidase family.</text>
</comment>
<dbReference type="EMBL" id="JBHSMF010000006">
    <property type="protein sequence ID" value="MFC5497989.1"/>
    <property type="molecule type" value="Genomic_DNA"/>
</dbReference>
<proteinExistence type="inferred from homology"/>
<dbReference type="RefSeq" id="WP_376850057.1">
    <property type="nucleotide sequence ID" value="NZ_JBHSMF010000006.1"/>
</dbReference>
<dbReference type="Gene3D" id="3.90.1300.10">
    <property type="entry name" value="Amidase signature (AS) domain"/>
    <property type="match status" value="1"/>
</dbReference>
<accession>A0ABW0NDI4</accession>
<feature type="region of interest" description="Disordered" evidence="2">
    <location>
        <begin position="462"/>
        <end position="481"/>
    </location>
</feature>
<evidence type="ECO:0000256" key="1">
    <source>
        <dbReference type="ARBA" id="ARBA00009199"/>
    </source>
</evidence>
<dbReference type="InterPro" id="IPR036928">
    <property type="entry name" value="AS_sf"/>
</dbReference>
<dbReference type="Pfam" id="PF01425">
    <property type="entry name" value="Amidase"/>
    <property type="match status" value="1"/>
</dbReference>
<comment type="caution">
    <text evidence="4">The sequence shown here is derived from an EMBL/GenBank/DDBJ whole genome shotgun (WGS) entry which is preliminary data.</text>
</comment>
<name>A0ABW0NDI4_9BURK</name>
<dbReference type="InterPro" id="IPR000120">
    <property type="entry name" value="Amidase"/>
</dbReference>
<keyword evidence="5" id="KW-1185">Reference proteome</keyword>
<evidence type="ECO:0000313" key="4">
    <source>
        <dbReference type="EMBL" id="MFC5497989.1"/>
    </source>
</evidence>
<dbReference type="SUPFAM" id="SSF75304">
    <property type="entry name" value="Amidase signature (AS) enzymes"/>
    <property type="match status" value="1"/>
</dbReference>
<evidence type="ECO:0000313" key="5">
    <source>
        <dbReference type="Proteomes" id="UP001596037"/>
    </source>
</evidence>